<organism evidence="1 2">
    <name type="scientific">Pyrus ussuriensis x Pyrus communis</name>
    <dbReference type="NCBI Taxonomy" id="2448454"/>
    <lineage>
        <taxon>Eukaryota</taxon>
        <taxon>Viridiplantae</taxon>
        <taxon>Streptophyta</taxon>
        <taxon>Embryophyta</taxon>
        <taxon>Tracheophyta</taxon>
        <taxon>Spermatophyta</taxon>
        <taxon>Magnoliopsida</taxon>
        <taxon>eudicotyledons</taxon>
        <taxon>Gunneridae</taxon>
        <taxon>Pentapetalae</taxon>
        <taxon>rosids</taxon>
        <taxon>fabids</taxon>
        <taxon>Rosales</taxon>
        <taxon>Rosaceae</taxon>
        <taxon>Amygdaloideae</taxon>
        <taxon>Maleae</taxon>
        <taxon>Pyrus</taxon>
    </lineage>
</organism>
<dbReference type="Proteomes" id="UP000327157">
    <property type="component" value="Chromosome 13"/>
</dbReference>
<evidence type="ECO:0000313" key="1">
    <source>
        <dbReference type="EMBL" id="KAB2600458.1"/>
    </source>
</evidence>
<sequence length="60" mass="6917">MLQFAYLPKLLPCFGSDTHGEYQWLHIPDPFVEARRKRKGGKCILAIDFLLGVNIEEKGR</sequence>
<keyword evidence="2" id="KW-1185">Reference proteome</keyword>
<accession>A0A5N5FBH6</accession>
<dbReference type="AlphaFoldDB" id="A0A5N5FBH6"/>
<protein>
    <submittedName>
        <fullName evidence="1">Uncharacterized protein</fullName>
    </submittedName>
</protein>
<reference evidence="2" key="2">
    <citation type="submission" date="2019-10" db="EMBL/GenBank/DDBJ databases">
        <title>A de novo genome assembly of a pear dwarfing rootstock.</title>
        <authorList>
            <person name="Wang F."/>
            <person name="Wang J."/>
            <person name="Li S."/>
            <person name="Zhang Y."/>
            <person name="Fang M."/>
            <person name="Ma L."/>
            <person name="Zhao Y."/>
            <person name="Jiang S."/>
        </authorList>
    </citation>
    <scope>NUCLEOTIDE SEQUENCE [LARGE SCALE GENOMIC DNA]</scope>
</reference>
<reference evidence="1 2" key="1">
    <citation type="submission" date="2019-09" db="EMBL/GenBank/DDBJ databases">
        <authorList>
            <person name="Ou C."/>
        </authorList>
    </citation>
    <scope>NUCLEOTIDE SEQUENCE [LARGE SCALE GENOMIC DNA]</scope>
    <source>
        <strain evidence="1">S2</strain>
        <tissue evidence="1">Leaf</tissue>
    </source>
</reference>
<name>A0A5N5FBH6_9ROSA</name>
<gene>
    <name evidence="1" type="ORF">D8674_010729</name>
</gene>
<evidence type="ECO:0000313" key="2">
    <source>
        <dbReference type="Proteomes" id="UP000327157"/>
    </source>
</evidence>
<reference evidence="1 2" key="3">
    <citation type="submission" date="2019-11" db="EMBL/GenBank/DDBJ databases">
        <title>A de novo genome assembly of a pear dwarfing rootstock.</title>
        <authorList>
            <person name="Wang F."/>
            <person name="Wang J."/>
            <person name="Li S."/>
            <person name="Zhang Y."/>
            <person name="Fang M."/>
            <person name="Ma L."/>
            <person name="Zhao Y."/>
            <person name="Jiang S."/>
        </authorList>
    </citation>
    <scope>NUCLEOTIDE SEQUENCE [LARGE SCALE GENOMIC DNA]</scope>
    <source>
        <strain evidence="1">S2</strain>
        <tissue evidence="1">Leaf</tissue>
    </source>
</reference>
<comment type="caution">
    <text evidence="1">The sequence shown here is derived from an EMBL/GenBank/DDBJ whole genome shotgun (WGS) entry which is preliminary data.</text>
</comment>
<proteinExistence type="predicted"/>
<dbReference type="EMBL" id="SMOL01000753">
    <property type="protein sequence ID" value="KAB2600458.1"/>
    <property type="molecule type" value="Genomic_DNA"/>
</dbReference>